<organism evidence="2 3">
    <name type="scientific">Armillaria tabescens</name>
    <name type="common">Ringless honey mushroom</name>
    <name type="synonym">Agaricus tabescens</name>
    <dbReference type="NCBI Taxonomy" id="1929756"/>
    <lineage>
        <taxon>Eukaryota</taxon>
        <taxon>Fungi</taxon>
        <taxon>Dikarya</taxon>
        <taxon>Basidiomycota</taxon>
        <taxon>Agaricomycotina</taxon>
        <taxon>Agaricomycetes</taxon>
        <taxon>Agaricomycetidae</taxon>
        <taxon>Agaricales</taxon>
        <taxon>Marasmiineae</taxon>
        <taxon>Physalacriaceae</taxon>
        <taxon>Desarmillaria</taxon>
    </lineage>
</organism>
<feature type="compositionally biased region" description="Pro residues" evidence="1">
    <location>
        <begin position="180"/>
        <end position="191"/>
    </location>
</feature>
<accession>A0AA39MPQ8</accession>
<dbReference type="GeneID" id="85353788"/>
<dbReference type="EMBL" id="JAUEPS010000068">
    <property type="protein sequence ID" value="KAK0441723.1"/>
    <property type="molecule type" value="Genomic_DNA"/>
</dbReference>
<name>A0AA39MPQ8_ARMTA</name>
<comment type="caution">
    <text evidence="2">The sequence shown here is derived from an EMBL/GenBank/DDBJ whole genome shotgun (WGS) entry which is preliminary data.</text>
</comment>
<evidence type="ECO:0000256" key="1">
    <source>
        <dbReference type="SAM" id="MobiDB-lite"/>
    </source>
</evidence>
<evidence type="ECO:0000313" key="3">
    <source>
        <dbReference type="Proteomes" id="UP001175211"/>
    </source>
</evidence>
<proteinExistence type="predicted"/>
<protein>
    <submittedName>
        <fullName evidence="2">Uncharacterized protein</fullName>
    </submittedName>
</protein>
<sequence length="302" mass="34248">MNIEWAVSSGVRCGTELSWVLSHVRIDATKKVRGTISIWNRSQTVSSLVIPASWVLEYHSRYMSNPNKLQLWSMQGFVTPAILRGNQEYERQDRTGFEKRMRDSVKEMLIGPRGRILLYSNRWDSELRRKESKTKAQPAAPTKGGCEVVMLTSTEKRLEHGSEMAIPIRQHRGVGYNPPAGKPIAPPPPSCKPSDQHRRKAGIESEKYDETSLQVDILSQGPDRVCYEKCECQSGTHWRGHTLSIWSHVAPTPRNERIGLFVERNSHSGVSIIAGKVNLSALPTVWDERAPKVPLRRLMHEH</sequence>
<dbReference type="Proteomes" id="UP001175211">
    <property type="component" value="Unassembled WGS sequence"/>
</dbReference>
<dbReference type="AlphaFoldDB" id="A0AA39MPQ8"/>
<gene>
    <name evidence="2" type="ORF">EV420DRAFT_1485558</name>
</gene>
<keyword evidence="3" id="KW-1185">Reference proteome</keyword>
<reference evidence="2" key="1">
    <citation type="submission" date="2023-06" db="EMBL/GenBank/DDBJ databases">
        <authorList>
            <consortium name="Lawrence Berkeley National Laboratory"/>
            <person name="Ahrendt S."/>
            <person name="Sahu N."/>
            <person name="Indic B."/>
            <person name="Wong-Bajracharya J."/>
            <person name="Merenyi Z."/>
            <person name="Ke H.-M."/>
            <person name="Monk M."/>
            <person name="Kocsube S."/>
            <person name="Drula E."/>
            <person name="Lipzen A."/>
            <person name="Balint B."/>
            <person name="Henrissat B."/>
            <person name="Andreopoulos B."/>
            <person name="Martin F.M."/>
            <person name="Harder C.B."/>
            <person name="Rigling D."/>
            <person name="Ford K.L."/>
            <person name="Foster G.D."/>
            <person name="Pangilinan J."/>
            <person name="Papanicolaou A."/>
            <person name="Barry K."/>
            <person name="LaButti K."/>
            <person name="Viragh M."/>
            <person name="Koriabine M."/>
            <person name="Yan M."/>
            <person name="Riley R."/>
            <person name="Champramary S."/>
            <person name="Plett K.L."/>
            <person name="Tsai I.J."/>
            <person name="Slot J."/>
            <person name="Sipos G."/>
            <person name="Plett J."/>
            <person name="Nagy L.G."/>
            <person name="Grigoriev I.V."/>
        </authorList>
    </citation>
    <scope>NUCLEOTIDE SEQUENCE</scope>
    <source>
        <strain evidence="2">CCBAS 213</strain>
    </source>
</reference>
<evidence type="ECO:0000313" key="2">
    <source>
        <dbReference type="EMBL" id="KAK0441723.1"/>
    </source>
</evidence>
<dbReference type="RefSeq" id="XP_060324062.1">
    <property type="nucleotide sequence ID" value="XM_060470240.1"/>
</dbReference>
<feature type="region of interest" description="Disordered" evidence="1">
    <location>
        <begin position="179"/>
        <end position="205"/>
    </location>
</feature>